<evidence type="ECO:0000313" key="3">
    <source>
        <dbReference type="Proteomes" id="UP000280819"/>
    </source>
</evidence>
<feature type="domain" description="Spore protein YkvP/CgeB glycosyl transferase-like" evidence="1">
    <location>
        <begin position="204"/>
        <end position="356"/>
    </location>
</feature>
<dbReference type="GO" id="GO:0016740">
    <property type="term" value="F:transferase activity"/>
    <property type="evidence" value="ECO:0007669"/>
    <property type="project" value="UniProtKB-KW"/>
</dbReference>
<dbReference type="EMBL" id="RQZG01000009">
    <property type="protein sequence ID" value="RRD04654.1"/>
    <property type="molecule type" value="Genomic_DNA"/>
</dbReference>
<comment type="caution">
    <text evidence="2">The sequence shown here is derived from an EMBL/GenBank/DDBJ whole genome shotgun (WGS) entry which is preliminary data.</text>
</comment>
<dbReference type="Proteomes" id="UP000280819">
    <property type="component" value="Unassembled WGS sequence"/>
</dbReference>
<dbReference type="InterPro" id="IPR055259">
    <property type="entry name" value="YkvP/CgeB_Glyco_trans-like"/>
</dbReference>
<accession>A0A3P1T5Q2</accession>
<dbReference type="SUPFAM" id="SSF53756">
    <property type="entry name" value="UDP-Glycosyltransferase/glycogen phosphorylase"/>
    <property type="match status" value="1"/>
</dbReference>
<dbReference type="AlphaFoldDB" id="A0A3P1T5Q2"/>
<reference evidence="2 3" key="1">
    <citation type="submission" date="2018-11" db="EMBL/GenBank/DDBJ databases">
        <title>Genomes From Bacteria Associated with the Canine Oral Cavity: a Test Case for Automated Genome-Based Taxonomic Assignment.</title>
        <authorList>
            <person name="Coil D.A."/>
            <person name="Jospin G."/>
            <person name="Darling A.E."/>
            <person name="Wallis C."/>
            <person name="Davis I.J."/>
            <person name="Harris S."/>
            <person name="Eisen J.A."/>
            <person name="Holcombe L.J."/>
            <person name="O'Flynn C."/>
        </authorList>
    </citation>
    <scope>NUCLEOTIDE SEQUENCE [LARGE SCALE GENOMIC DNA]</scope>
    <source>
        <strain evidence="2 3">OH887_COT-365</strain>
    </source>
</reference>
<dbReference type="Pfam" id="PF13524">
    <property type="entry name" value="Glyco_trans_1_2"/>
    <property type="match status" value="1"/>
</dbReference>
<evidence type="ECO:0000313" key="2">
    <source>
        <dbReference type="EMBL" id="RRD04654.1"/>
    </source>
</evidence>
<gene>
    <name evidence="2" type="ORF">EII34_08895</name>
</gene>
<name>A0A3P1T5Q2_9ACTN</name>
<keyword evidence="2" id="KW-0808">Transferase</keyword>
<sequence>MTRAVFHHPLPLDRDAASGSGLRPIRMLEALEEQAEVWTVTGDSRQRARDIRRITEAMKDGVRFDLVYAEAATLPTPLTDDDRIPRAPFLDPVFLRACRRHGVPVGLFYRDVYWRFPGFAEKQSRLRRLAAKAAFHYDLAWYRGVVDVLYLPSLPMLEHVPISRSVTAKALPPGTVLREEATPAADGPLEVLYVGGVSEMYDIRRFVEALAQVDGLHLTVCTRAEEWEAVRDEYEPLIGANTDVVHLSGEALTERMRRTHISTVCVQPNLYRSFAAPVKLFDGVGMGIPVVASNGTHAANLVEEFDLGWRVDHTTSAMRELFTRLVGDRAAVDEARRRVFASRGEHTWQARAAQVIRDLSGLRHR</sequence>
<evidence type="ECO:0000259" key="1">
    <source>
        <dbReference type="Pfam" id="PF13524"/>
    </source>
</evidence>
<organism evidence="2 3">
    <name type="scientific">Arachnia propionica</name>
    <dbReference type="NCBI Taxonomy" id="1750"/>
    <lineage>
        <taxon>Bacteria</taxon>
        <taxon>Bacillati</taxon>
        <taxon>Actinomycetota</taxon>
        <taxon>Actinomycetes</taxon>
        <taxon>Propionibacteriales</taxon>
        <taxon>Propionibacteriaceae</taxon>
        <taxon>Arachnia</taxon>
    </lineage>
</organism>
<proteinExistence type="predicted"/>
<dbReference type="OrthoDB" id="9801492at2"/>
<dbReference type="RefSeq" id="WP_124844806.1">
    <property type="nucleotide sequence ID" value="NZ_JAUNKP010000024.1"/>
</dbReference>
<dbReference type="Gene3D" id="3.40.50.2000">
    <property type="entry name" value="Glycogen Phosphorylase B"/>
    <property type="match status" value="1"/>
</dbReference>
<protein>
    <submittedName>
        <fullName evidence="2">Glycosyltransferase family 1 protein</fullName>
    </submittedName>
</protein>